<evidence type="ECO:0000256" key="6">
    <source>
        <dbReference type="SAM" id="Phobius"/>
    </source>
</evidence>
<protein>
    <submittedName>
        <fullName evidence="7">LysE family translocator</fullName>
    </submittedName>
</protein>
<evidence type="ECO:0000256" key="3">
    <source>
        <dbReference type="ARBA" id="ARBA00022692"/>
    </source>
</evidence>
<evidence type="ECO:0000256" key="5">
    <source>
        <dbReference type="ARBA" id="ARBA00023136"/>
    </source>
</evidence>
<feature type="transmembrane region" description="Helical" evidence="6">
    <location>
        <begin position="179"/>
        <end position="196"/>
    </location>
</feature>
<keyword evidence="2" id="KW-1003">Cell membrane</keyword>
<evidence type="ECO:0000313" key="7">
    <source>
        <dbReference type="EMBL" id="MFC4654254.1"/>
    </source>
</evidence>
<feature type="transmembrane region" description="Helical" evidence="6">
    <location>
        <begin position="6"/>
        <end position="29"/>
    </location>
</feature>
<name>A0ABV9JHU1_9GAMM</name>
<reference evidence="8" key="1">
    <citation type="journal article" date="2019" name="Int. J. Syst. Evol. Microbiol.">
        <title>The Global Catalogue of Microorganisms (GCM) 10K type strain sequencing project: providing services to taxonomists for standard genome sequencing and annotation.</title>
        <authorList>
            <consortium name="The Broad Institute Genomics Platform"/>
            <consortium name="The Broad Institute Genome Sequencing Center for Infectious Disease"/>
            <person name="Wu L."/>
            <person name="Ma J."/>
        </authorList>
    </citation>
    <scope>NUCLEOTIDE SEQUENCE [LARGE SCALE GENOMIC DNA]</scope>
    <source>
        <strain evidence="8">DT28</strain>
    </source>
</reference>
<evidence type="ECO:0000256" key="1">
    <source>
        <dbReference type="ARBA" id="ARBA00004651"/>
    </source>
</evidence>
<sequence>MDVFQAVLFFAFSATITPGPNNIMILSSGLNYGIRASMPHLFGICLGFPLMVLLVGLGFGLVFEQWPALHFYIKLAGVLYLLYLAWKIGSASPTRIESGHAKPFGFWQAAAFQWINGKAWIMASGAVAAFISLQSLHPFGDLLQICAAFLLVAFPCVGVWLGFGAWLKQYLNQPLYRRLFNLLMALLLVGSVFPVIQELLQEVQ</sequence>
<keyword evidence="3 6" id="KW-0812">Transmembrane</keyword>
<comment type="subcellular location">
    <subcellularLocation>
        <location evidence="1">Cell membrane</location>
        <topology evidence="1">Multi-pass membrane protein</topology>
    </subcellularLocation>
</comment>
<feature type="transmembrane region" description="Helical" evidence="6">
    <location>
        <begin position="41"/>
        <end position="63"/>
    </location>
</feature>
<keyword evidence="4 6" id="KW-1133">Transmembrane helix</keyword>
<organism evidence="7 8">
    <name type="scientific">Rheinheimera marina</name>
    <dbReference type="NCBI Taxonomy" id="1774958"/>
    <lineage>
        <taxon>Bacteria</taxon>
        <taxon>Pseudomonadati</taxon>
        <taxon>Pseudomonadota</taxon>
        <taxon>Gammaproteobacteria</taxon>
        <taxon>Chromatiales</taxon>
        <taxon>Chromatiaceae</taxon>
        <taxon>Rheinheimera</taxon>
    </lineage>
</organism>
<dbReference type="InterPro" id="IPR001123">
    <property type="entry name" value="LeuE-type"/>
</dbReference>
<proteinExistence type="predicted"/>
<comment type="caution">
    <text evidence="7">The sequence shown here is derived from an EMBL/GenBank/DDBJ whole genome shotgun (WGS) entry which is preliminary data.</text>
</comment>
<evidence type="ECO:0000256" key="4">
    <source>
        <dbReference type="ARBA" id="ARBA00022989"/>
    </source>
</evidence>
<feature type="transmembrane region" description="Helical" evidence="6">
    <location>
        <begin position="142"/>
        <end position="167"/>
    </location>
</feature>
<dbReference type="EMBL" id="JBHSGB010000005">
    <property type="protein sequence ID" value="MFC4654254.1"/>
    <property type="molecule type" value="Genomic_DNA"/>
</dbReference>
<dbReference type="PANTHER" id="PTHR30086:SF20">
    <property type="entry name" value="ARGININE EXPORTER PROTEIN ARGO-RELATED"/>
    <property type="match status" value="1"/>
</dbReference>
<evidence type="ECO:0000256" key="2">
    <source>
        <dbReference type="ARBA" id="ARBA00022475"/>
    </source>
</evidence>
<dbReference type="Pfam" id="PF01810">
    <property type="entry name" value="LysE"/>
    <property type="match status" value="1"/>
</dbReference>
<dbReference type="RefSeq" id="WP_377332061.1">
    <property type="nucleotide sequence ID" value="NZ_JBHSGB010000005.1"/>
</dbReference>
<dbReference type="Proteomes" id="UP001595962">
    <property type="component" value="Unassembled WGS sequence"/>
</dbReference>
<evidence type="ECO:0000313" key="8">
    <source>
        <dbReference type="Proteomes" id="UP001595962"/>
    </source>
</evidence>
<feature type="transmembrane region" description="Helical" evidence="6">
    <location>
        <begin position="69"/>
        <end position="86"/>
    </location>
</feature>
<dbReference type="PANTHER" id="PTHR30086">
    <property type="entry name" value="ARGININE EXPORTER PROTEIN ARGO"/>
    <property type="match status" value="1"/>
</dbReference>
<gene>
    <name evidence="7" type="ORF">ACFO3I_04345</name>
</gene>
<keyword evidence="5 6" id="KW-0472">Membrane</keyword>
<accession>A0ABV9JHU1</accession>
<keyword evidence="8" id="KW-1185">Reference proteome</keyword>